<feature type="compositionally biased region" description="Polar residues" evidence="2">
    <location>
        <begin position="100"/>
        <end position="114"/>
    </location>
</feature>
<feature type="compositionally biased region" description="Polar residues" evidence="2">
    <location>
        <begin position="40"/>
        <end position="51"/>
    </location>
</feature>
<dbReference type="PANTHER" id="PTHR14164:SF12">
    <property type="entry name" value="PERICENTRIOLAR MATERIAL 1 PROTEIN"/>
    <property type="match status" value="1"/>
</dbReference>
<evidence type="ECO:0000256" key="2">
    <source>
        <dbReference type="SAM" id="MobiDB-lite"/>
    </source>
</evidence>
<dbReference type="InterPro" id="IPR024138">
    <property type="entry name" value="Pericentriolar_Pcm1"/>
</dbReference>
<feature type="compositionally biased region" description="Polar residues" evidence="2">
    <location>
        <begin position="146"/>
        <end position="162"/>
    </location>
</feature>
<feature type="coiled-coil region" evidence="1">
    <location>
        <begin position="398"/>
        <end position="439"/>
    </location>
</feature>
<feature type="region of interest" description="Disordered" evidence="2">
    <location>
        <begin position="880"/>
        <end position="917"/>
    </location>
</feature>
<feature type="compositionally biased region" description="Polar residues" evidence="2">
    <location>
        <begin position="1153"/>
        <end position="1164"/>
    </location>
</feature>
<feature type="region of interest" description="Disordered" evidence="2">
    <location>
        <begin position="1215"/>
        <end position="1237"/>
    </location>
</feature>
<sequence length="2193" mass="245310">MALHFQMASGGYQPNKQGKTEPRRRSNWQRSISSDRDDAQSLNSLPTSDIRINNWDLSDLRPTNLGADSKRRKKSKGNPEREREQSLSLDAPSHEKKHTPTSYSRTKVTANTPTSQRVALENLRQHMTFSDLDDQVSTDGERNNERQLSQGRRPLQNTSLNRTEPESDPRGQRKRRVNQNNNMDYSSHEPQGPQTDSNEIAARLLQIREFMKQAKSMLSSLEKLGDRKKAEDVEKVRRLMRNLQEQEVGYRSLLQNSLTLRDDHSNEASRGDNDTVNKDNGKDDSEDDTSVDLDVKSENSESSENSQDSRPRIESKLGIEEEDLGDGGERLADNDDQYAEPIRELVASGSGNSNANRAVENEMPRQGQFLAQSLPIQESADGLRGPTEVMIDDPTPQHQELLRILREKQQQLQALMSRQEELNMKRRETEKKLLEAQARDNKARAALAAVSSGRQFVESRLSLTREAQAVLAEAEWGSPAEEEEEEKDVSEDGRVLKSNIVGYPVSDDEDNSKVDTLPNELVELKRQLNYLKNEFSQVSEAQKNVESEPLSLPEGQQQLQNKLRELQDKKSRMDALLHELQLLQSQPMDNLRNNESNPLASQISPSLVASNIPAAGQQSQTSVRSQVPVTLQGWMNEMPALAAAAAESSNYASTAKDTGKKHDHGNTQQELVSEVQEKLKRLKEVRGQLDELRKLVQYYQGENQDGDLDDQSSLPGFSDAGDQTSSSKDQGRLLGATGMRVPPQQQQSQQQLLDLLQMSQQQKRQAAEGGGGAATRTSSSSLQNMVQLLNLAGTDQGDELSDEDNVSVSQSDSQWSHIGPAWDEDPEIREKVRKLKAAKEKLRQLQDLVSFVQQSPDGSRAMPENLSDLVAIVEGEAVTQATQTEETNVSVSEGEVASDSHKLQQRQEAEGNENPREELERLKKERKMLLDIQNQLQHIQTQVGRPSTEQERNVQERQRQESNPNLVNGGQEQSSTAPVVTFASNDELYSKMRRQRILREELRAKKKELEALMKKDRNKRQYSRNQDNQSDTVSLNTDTFGVPASVDATMATWGGSTVDNLENITEDEDAQKRIERVDGDEDDGYPSDGIVQVEEEEEENDSDNETYTIEADAKQRRTLRKGINNNSGARPKTSRGRQSFPQPVYGAKETTKKQINGQRSQRSQRVSKHRQENYRSAQDLLQDDDDEDDDVDSREKTSEWFSLINERLKELAGSVESLRKPESEHRQLSVSLNQDSGQQTGTLYSPMQEQMLQLQNQSMMLSFGQLIQSLTRQQTEMQQLQQQMQALQLQMNEIHDQSYHNVASQSQQYLRPAMCNPSLNNSTYNLQAPSQPLVINQQLSSPYLQGHLNSTATNGLFGGYLSPGLRNIHQTNLPASGLAANADGAAFGGLGSGLSINTGSGSSLAQPNAVTGFIFNPLGQTSLTRHLSPHVDPLSQQSSVSTMTRDFSQFVNTLNSPSASQGAAYGQFNNLHLFGSSSQQQQTGGIPSQLIADRPVEDLAQGNANHLNATNKKRKYRKISSRSESNTSSNLKLSRENVQNLSTRSSTASQNWTSHRSAQYTGATAGIQYDKAAGQALRDDCRSSCSSIQSIRDQHSRLKEEQSQTTSVDAADDSNTLFDTLRDTIYSEVASLISQNESRPHFLLEIFREMQQIDSDLQRQRALYSIQEILRSHIEANGGAPTQNLSEAERTSAGRKVARSRAQRNYSFDYAEVAENPSSLSTPTNDCEESPFFQDALGETVIEFDSLRHEDREEHLTGWRNCGTYEQQMWENGGFLPFDKFRESQRKSQTSLHKTLKEETQSSASQSADLEELAAGEEGASAYVSDMPYPRINMKQLDRQIKEVMMETIPLVKQHMNDVCTTQLLNYIKQLVLSLTSQAGHEEFAKFFQRQLSSILQDTLQKYHGRKMRECGEDLLVEISDVLFNELAFFRLMQDLEDGSAGDRARLTEWTGQYPTEVSKSSSTYSNDGSGSSEAEDDDKDEDTKNNEEDNETNLRDSEDKEDIEMESYQIELAPSETKPFTRIGSDEDDDEGDEEQSMDDPSETAVSRDSRMEVNGHTQPSVPSSARPETEGAGGDVAEKQDTEKLSPKKVVVSTIVLKANGAGDQGETQPQTQVNGSVTPNDGHNEEGELTVDDLPERLTVDSEANNTPGLRWNYEEEQRSVYGLDAIISSLDDVNELAGEDNLDPESFQS</sequence>
<organism evidence="4 5">
    <name type="scientific">Biomphalaria pfeifferi</name>
    <name type="common">Bloodfluke planorb</name>
    <name type="synonym">Freshwater snail</name>
    <dbReference type="NCBI Taxonomy" id="112525"/>
    <lineage>
        <taxon>Eukaryota</taxon>
        <taxon>Metazoa</taxon>
        <taxon>Spiralia</taxon>
        <taxon>Lophotrochozoa</taxon>
        <taxon>Mollusca</taxon>
        <taxon>Gastropoda</taxon>
        <taxon>Heterobranchia</taxon>
        <taxon>Euthyneura</taxon>
        <taxon>Panpulmonata</taxon>
        <taxon>Hygrophila</taxon>
        <taxon>Lymnaeoidea</taxon>
        <taxon>Planorbidae</taxon>
        <taxon>Biomphalaria</taxon>
    </lineage>
</organism>
<feature type="region of interest" description="Disordered" evidence="2">
    <location>
        <begin position="1677"/>
        <end position="1698"/>
    </location>
</feature>
<feature type="region of interest" description="Disordered" evidence="2">
    <location>
        <begin position="1076"/>
        <end position="1194"/>
    </location>
</feature>
<feature type="compositionally biased region" description="Polar residues" evidence="2">
    <location>
        <begin position="962"/>
        <end position="979"/>
    </location>
</feature>
<evidence type="ECO:0000259" key="3">
    <source>
        <dbReference type="Pfam" id="PF15717"/>
    </source>
</evidence>
<dbReference type="GO" id="GO:0034451">
    <property type="term" value="C:centriolar satellite"/>
    <property type="evidence" value="ECO:0007669"/>
    <property type="project" value="TreeGrafter"/>
</dbReference>
<feature type="compositionally biased region" description="Basic and acidic residues" evidence="2">
    <location>
        <begin position="1982"/>
        <end position="1999"/>
    </location>
</feature>
<feature type="region of interest" description="Disordered" evidence="2">
    <location>
        <begin position="1011"/>
        <end position="1038"/>
    </location>
</feature>
<feature type="coiled-coil region" evidence="1">
    <location>
        <begin position="828"/>
        <end position="855"/>
    </location>
</feature>
<dbReference type="Proteomes" id="UP001233172">
    <property type="component" value="Unassembled WGS sequence"/>
</dbReference>
<feature type="compositionally biased region" description="Acidic residues" evidence="2">
    <location>
        <begin position="1093"/>
        <end position="1104"/>
    </location>
</feature>
<dbReference type="GO" id="GO:1905515">
    <property type="term" value="P:non-motile cilium assembly"/>
    <property type="evidence" value="ECO:0007669"/>
    <property type="project" value="TreeGrafter"/>
</dbReference>
<feature type="compositionally biased region" description="Basic and acidic residues" evidence="2">
    <location>
        <begin position="898"/>
        <end position="917"/>
    </location>
</feature>
<feature type="compositionally biased region" description="Polar residues" evidence="2">
    <location>
        <begin position="711"/>
        <end position="728"/>
    </location>
</feature>
<reference evidence="4" key="1">
    <citation type="journal article" date="2023" name="PLoS Negl. Trop. Dis.">
        <title>A genome sequence for Biomphalaria pfeifferi, the major vector snail for the human-infecting parasite Schistosoma mansoni.</title>
        <authorList>
            <person name="Bu L."/>
            <person name="Lu L."/>
            <person name="Laidemitt M.R."/>
            <person name="Zhang S.M."/>
            <person name="Mutuku M."/>
            <person name="Mkoji G."/>
            <person name="Steinauer M."/>
            <person name="Loker E.S."/>
        </authorList>
    </citation>
    <scope>NUCLEOTIDE SEQUENCE</scope>
    <source>
        <strain evidence="4">KasaAsao</strain>
    </source>
</reference>
<evidence type="ECO:0000313" key="4">
    <source>
        <dbReference type="EMBL" id="KAK0050525.1"/>
    </source>
</evidence>
<feature type="region of interest" description="Disordered" evidence="2">
    <location>
        <begin position="703"/>
        <end position="780"/>
    </location>
</feature>
<feature type="region of interest" description="Disordered" evidence="2">
    <location>
        <begin position="473"/>
        <end position="494"/>
    </location>
</feature>
<feature type="compositionally biased region" description="Polar residues" evidence="2">
    <location>
        <begin position="1530"/>
        <end position="1554"/>
    </location>
</feature>
<feature type="coiled-coil region" evidence="1">
    <location>
        <begin position="514"/>
        <end position="586"/>
    </location>
</feature>
<dbReference type="Pfam" id="PF15717">
    <property type="entry name" value="PCM1_C"/>
    <property type="match status" value="1"/>
</dbReference>
<feature type="compositionally biased region" description="Polar residues" evidence="2">
    <location>
        <begin position="178"/>
        <end position="196"/>
    </location>
</feature>
<feature type="region of interest" description="Disordered" evidence="2">
    <location>
        <begin position="939"/>
        <end position="979"/>
    </location>
</feature>
<evidence type="ECO:0000313" key="5">
    <source>
        <dbReference type="Proteomes" id="UP001233172"/>
    </source>
</evidence>
<feature type="compositionally biased region" description="Low complexity" evidence="2">
    <location>
        <begin position="744"/>
        <end position="764"/>
    </location>
</feature>
<feature type="compositionally biased region" description="Acidic residues" evidence="2">
    <location>
        <begin position="796"/>
        <end position="805"/>
    </location>
</feature>
<feature type="coiled-coil region" evidence="1">
    <location>
        <begin position="672"/>
        <end position="702"/>
    </location>
</feature>
<dbReference type="EMBL" id="JASAOG010000113">
    <property type="protein sequence ID" value="KAK0050525.1"/>
    <property type="molecule type" value="Genomic_DNA"/>
</dbReference>
<feature type="compositionally biased region" description="Basic and acidic residues" evidence="2">
    <location>
        <begin position="1217"/>
        <end position="1227"/>
    </location>
</feature>
<feature type="region of interest" description="Disordered" evidence="2">
    <location>
        <begin position="259"/>
        <end position="334"/>
    </location>
</feature>
<feature type="compositionally biased region" description="Basic and acidic residues" evidence="2">
    <location>
        <begin position="307"/>
        <end position="319"/>
    </location>
</feature>
<gene>
    <name evidence="4" type="ORF">Bpfe_020053</name>
</gene>
<dbReference type="GO" id="GO:0071539">
    <property type="term" value="P:protein localization to centrosome"/>
    <property type="evidence" value="ECO:0007669"/>
    <property type="project" value="InterPro"/>
</dbReference>
<feature type="compositionally biased region" description="Polar residues" evidence="2">
    <location>
        <begin position="2108"/>
        <end position="2124"/>
    </location>
</feature>
<feature type="compositionally biased region" description="Polar residues" evidence="2">
    <location>
        <begin position="806"/>
        <end position="816"/>
    </location>
</feature>
<feature type="region of interest" description="Disordered" evidence="2">
    <location>
        <begin position="1592"/>
        <end position="1611"/>
    </location>
</feature>
<dbReference type="GO" id="GO:0034454">
    <property type="term" value="P:microtubule anchoring at centrosome"/>
    <property type="evidence" value="ECO:0007669"/>
    <property type="project" value="InterPro"/>
</dbReference>
<accession>A0AAD8F413</accession>
<feature type="compositionally biased region" description="Acidic residues" evidence="2">
    <location>
        <begin position="1181"/>
        <end position="1192"/>
    </location>
</feature>
<keyword evidence="1" id="KW-0175">Coiled coil</keyword>
<proteinExistence type="predicted"/>
<comment type="caution">
    <text evidence="4">The sequence shown here is derived from an EMBL/GenBank/DDBJ whole genome shotgun (WGS) entry which is preliminary data.</text>
</comment>
<feature type="compositionally biased region" description="Basic and acidic residues" evidence="2">
    <location>
        <begin position="948"/>
        <end position="960"/>
    </location>
</feature>
<feature type="compositionally biased region" description="Basic residues" evidence="2">
    <location>
        <begin position="1511"/>
        <end position="1520"/>
    </location>
</feature>
<feature type="compositionally biased region" description="Basic and acidic residues" evidence="2">
    <location>
        <begin position="2078"/>
        <end position="2088"/>
    </location>
</feature>
<protein>
    <submittedName>
        <fullName evidence="4">Pericentriolar material 1 protein</fullName>
    </submittedName>
</protein>
<dbReference type="GO" id="GO:0036064">
    <property type="term" value="C:ciliary basal body"/>
    <property type="evidence" value="ECO:0007669"/>
    <property type="project" value="TreeGrafter"/>
</dbReference>
<feature type="compositionally biased region" description="Acidic residues" evidence="2">
    <location>
        <begin position="2027"/>
        <end position="2043"/>
    </location>
</feature>
<name>A0AAD8F413_BIOPF</name>
<feature type="region of interest" description="Disordered" evidence="2">
    <location>
        <begin position="795"/>
        <end position="821"/>
    </location>
</feature>
<feature type="compositionally biased region" description="Polar residues" evidence="2">
    <location>
        <begin position="1228"/>
        <end position="1237"/>
    </location>
</feature>
<feature type="coiled-coil region" evidence="1">
    <location>
        <begin position="1263"/>
        <end position="1297"/>
    </location>
</feature>
<evidence type="ECO:0000256" key="1">
    <source>
        <dbReference type="SAM" id="Coils"/>
    </source>
</evidence>
<feature type="region of interest" description="Disordered" evidence="2">
    <location>
        <begin position="1950"/>
        <end position="2138"/>
    </location>
</feature>
<feature type="compositionally biased region" description="Basic and acidic residues" evidence="2">
    <location>
        <begin position="260"/>
        <end position="283"/>
    </location>
</feature>
<feature type="region of interest" description="Disordered" evidence="2">
    <location>
        <begin position="127"/>
        <end position="196"/>
    </location>
</feature>
<feature type="compositionally biased region" description="Polar residues" evidence="2">
    <location>
        <begin position="1023"/>
        <end position="1038"/>
    </location>
</feature>
<feature type="region of interest" description="Disordered" evidence="2">
    <location>
        <begin position="1"/>
        <end position="114"/>
    </location>
</feature>
<dbReference type="InterPro" id="IPR031446">
    <property type="entry name" value="PCM1_C"/>
</dbReference>
<feature type="compositionally biased region" description="Acidic residues" evidence="2">
    <location>
        <begin position="480"/>
        <end position="489"/>
    </location>
</feature>
<feature type="compositionally biased region" description="Low complexity" evidence="2">
    <location>
        <begin position="1959"/>
        <end position="1973"/>
    </location>
</feature>
<keyword evidence="5" id="KW-1185">Reference proteome</keyword>
<feature type="compositionally biased region" description="Basic and acidic residues" evidence="2">
    <location>
        <begin position="1592"/>
        <end position="1602"/>
    </location>
</feature>
<feature type="region of interest" description="Disordered" evidence="2">
    <location>
        <begin position="1787"/>
        <end position="1812"/>
    </location>
</feature>
<feature type="domain" description="Pericentriolar material 1 protein C-terminal" evidence="3">
    <location>
        <begin position="1616"/>
        <end position="2098"/>
    </location>
</feature>
<feature type="region of interest" description="Disordered" evidence="2">
    <location>
        <begin position="1503"/>
        <end position="1554"/>
    </location>
</feature>
<dbReference type="PANTHER" id="PTHR14164">
    <property type="entry name" value="PERICENTRIOLAR MATERIAL 1-RELATED"/>
    <property type="match status" value="1"/>
</dbReference>
<reference evidence="4" key="2">
    <citation type="submission" date="2023-04" db="EMBL/GenBank/DDBJ databases">
        <authorList>
            <person name="Bu L."/>
            <person name="Lu L."/>
            <person name="Laidemitt M.R."/>
            <person name="Zhang S.M."/>
            <person name="Mutuku M."/>
            <person name="Mkoji G."/>
            <person name="Steinauer M."/>
            <person name="Loker E.S."/>
        </authorList>
    </citation>
    <scope>NUCLEOTIDE SEQUENCE</scope>
    <source>
        <strain evidence="4">KasaAsao</strain>
        <tissue evidence="4">Whole Snail</tissue>
    </source>
</reference>